<evidence type="ECO:0000259" key="6">
    <source>
        <dbReference type="SMART" id="SM00644"/>
    </source>
</evidence>
<dbReference type="InterPro" id="IPR036505">
    <property type="entry name" value="Amidase/PGRP_sf"/>
</dbReference>
<comment type="caution">
    <text evidence="7">The sequence shown here is derived from an EMBL/GenBank/DDBJ whole genome shotgun (WGS) entry which is preliminary data.</text>
</comment>
<proteinExistence type="inferred from homology"/>
<comment type="similarity">
    <text evidence="2">Belongs to the N-acetylmuramoyl-L-alanine amidase 2 family.</text>
</comment>
<dbReference type="OrthoDB" id="9794842at2"/>
<dbReference type="RefSeq" id="WP_136734949.1">
    <property type="nucleotide sequence ID" value="NZ_SWDB01000009.1"/>
</dbReference>
<dbReference type="Pfam" id="PF01471">
    <property type="entry name" value="PG_binding_1"/>
    <property type="match status" value="1"/>
</dbReference>
<keyword evidence="5" id="KW-0961">Cell wall biogenesis/degradation</keyword>
<dbReference type="Proteomes" id="UP000307999">
    <property type="component" value="Unassembled WGS sequence"/>
</dbReference>
<dbReference type="InterPro" id="IPR051206">
    <property type="entry name" value="NAMLAA_amidase_2"/>
</dbReference>
<dbReference type="SUPFAM" id="SSF55846">
    <property type="entry name" value="N-acetylmuramoyl-L-alanine amidase-like"/>
    <property type="match status" value="1"/>
</dbReference>
<dbReference type="GO" id="GO:0009254">
    <property type="term" value="P:peptidoglycan turnover"/>
    <property type="evidence" value="ECO:0007669"/>
    <property type="project" value="TreeGrafter"/>
</dbReference>
<dbReference type="GO" id="GO:0019867">
    <property type="term" value="C:outer membrane"/>
    <property type="evidence" value="ECO:0007669"/>
    <property type="project" value="TreeGrafter"/>
</dbReference>
<organism evidence="7 8">
    <name type="scientific">Thalassotalea mangrovi</name>
    <dbReference type="NCBI Taxonomy" id="2572245"/>
    <lineage>
        <taxon>Bacteria</taxon>
        <taxon>Pseudomonadati</taxon>
        <taxon>Pseudomonadota</taxon>
        <taxon>Gammaproteobacteria</taxon>
        <taxon>Alteromonadales</taxon>
        <taxon>Colwelliaceae</taxon>
        <taxon>Thalassotalea</taxon>
    </lineage>
</organism>
<dbReference type="AlphaFoldDB" id="A0A4U1B7C3"/>
<dbReference type="Gene3D" id="1.10.101.10">
    <property type="entry name" value="PGBD-like superfamily/PGBD"/>
    <property type="match status" value="1"/>
</dbReference>
<evidence type="ECO:0000313" key="8">
    <source>
        <dbReference type="Proteomes" id="UP000307999"/>
    </source>
</evidence>
<dbReference type="InterPro" id="IPR002502">
    <property type="entry name" value="Amidase_domain"/>
</dbReference>
<comment type="catalytic activity">
    <reaction evidence="1">
        <text>Hydrolyzes the link between N-acetylmuramoyl residues and L-amino acid residues in certain cell-wall glycopeptides.</text>
        <dbReference type="EC" id="3.5.1.28"/>
    </reaction>
</comment>
<reference evidence="7 8" key="1">
    <citation type="submission" date="2019-04" db="EMBL/GenBank/DDBJ databases">
        <title>Thalassotalea guangxiensis sp. nov., isolated from sediment of the coastal wetland.</title>
        <authorList>
            <person name="Zheng S."/>
            <person name="Zhang D."/>
        </authorList>
    </citation>
    <scope>NUCLEOTIDE SEQUENCE [LARGE SCALE GENOMIC DNA]</scope>
    <source>
        <strain evidence="7 8">ZS-4</strain>
    </source>
</reference>
<keyword evidence="4" id="KW-0378">Hydrolase</keyword>
<dbReference type="FunFam" id="3.40.80.10:FF:000003">
    <property type="entry name" value="N-acetylmuramoyl-L-alanine amidase"/>
    <property type="match status" value="1"/>
</dbReference>
<dbReference type="PANTHER" id="PTHR30417:SF1">
    <property type="entry name" value="N-ACETYLMURAMOYL-L-ALANINE AMIDASE AMID"/>
    <property type="match status" value="1"/>
</dbReference>
<sequence>MMNLFTRAHNLSRFARTAMISGIALSLFSCASRDINTDFQSENYSSRVRFLVMHYTVSDWQSSLTTLTKPPGGVSSHYLIPETNDETYQESDLQVYQLVDESQRAWHAGPSSWEDRSAINDQSIGIELVNQANCIYQEDNQRLDFHNDYLCDYKEFSEQQIQLLIKLSKDILKRHPQITPTRVVGHADIQPEWKSDPGPRFPWYTLYQHGIGAWYDQETLFRHWQQLTSKALPEISQVQCALKQYGYGIELTGVFDEQTHDVIRAFELHFRPWQADGFIDYKTTATLWALLEKYFPHAINPKGEFFCHFQDQIHQLAPGKEDQRQGVFTSTPN</sequence>
<dbReference type="Pfam" id="PF01510">
    <property type="entry name" value="Amidase_2"/>
    <property type="match status" value="1"/>
</dbReference>
<accession>A0A4U1B7C3</accession>
<dbReference type="SUPFAM" id="SSF47090">
    <property type="entry name" value="PGBD-like"/>
    <property type="match status" value="1"/>
</dbReference>
<dbReference type="InterPro" id="IPR002477">
    <property type="entry name" value="Peptidoglycan-bd-like"/>
</dbReference>
<dbReference type="GO" id="GO:0009253">
    <property type="term" value="P:peptidoglycan catabolic process"/>
    <property type="evidence" value="ECO:0007669"/>
    <property type="project" value="InterPro"/>
</dbReference>
<dbReference type="Gene3D" id="3.40.80.10">
    <property type="entry name" value="Peptidoglycan recognition protein-like"/>
    <property type="match status" value="1"/>
</dbReference>
<name>A0A4U1B7C3_9GAMM</name>
<gene>
    <name evidence="7" type="ORF">E8M12_04785</name>
</gene>
<dbReference type="EMBL" id="SWDB01000009">
    <property type="protein sequence ID" value="TKB46373.1"/>
    <property type="molecule type" value="Genomic_DNA"/>
</dbReference>
<evidence type="ECO:0000256" key="5">
    <source>
        <dbReference type="ARBA" id="ARBA00023316"/>
    </source>
</evidence>
<protein>
    <recommendedName>
        <fullName evidence="3">N-acetylmuramoyl-L-alanine amidase</fullName>
        <ecNumber evidence="3">3.5.1.28</ecNumber>
    </recommendedName>
</protein>
<dbReference type="PROSITE" id="PS51257">
    <property type="entry name" value="PROKAR_LIPOPROTEIN"/>
    <property type="match status" value="1"/>
</dbReference>
<evidence type="ECO:0000256" key="4">
    <source>
        <dbReference type="ARBA" id="ARBA00022801"/>
    </source>
</evidence>
<dbReference type="PANTHER" id="PTHR30417">
    <property type="entry name" value="N-ACETYLMURAMOYL-L-ALANINE AMIDASE AMID"/>
    <property type="match status" value="1"/>
</dbReference>
<feature type="domain" description="N-acetylmuramoyl-L-alanine amidase" evidence="6">
    <location>
        <begin position="36"/>
        <end position="198"/>
    </location>
</feature>
<dbReference type="InterPro" id="IPR036365">
    <property type="entry name" value="PGBD-like_sf"/>
</dbReference>
<dbReference type="CDD" id="cd06583">
    <property type="entry name" value="PGRP"/>
    <property type="match status" value="1"/>
</dbReference>
<evidence type="ECO:0000313" key="7">
    <source>
        <dbReference type="EMBL" id="TKB46373.1"/>
    </source>
</evidence>
<dbReference type="SMART" id="SM00644">
    <property type="entry name" value="Ami_2"/>
    <property type="match status" value="1"/>
</dbReference>
<keyword evidence="8" id="KW-1185">Reference proteome</keyword>
<dbReference type="InterPro" id="IPR036366">
    <property type="entry name" value="PGBDSf"/>
</dbReference>
<evidence type="ECO:0000256" key="1">
    <source>
        <dbReference type="ARBA" id="ARBA00001561"/>
    </source>
</evidence>
<dbReference type="EC" id="3.5.1.28" evidence="3"/>
<dbReference type="GO" id="GO:0008745">
    <property type="term" value="F:N-acetylmuramoyl-L-alanine amidase activity"/>
    <property type="evidence" value="ECO:0007669"/>
    <property type="project" value="UniProtKB-EC"/>
</dbReference>
<evidence type="ECO:0000256" key="2">
    <source>
        <dbReference type="ARBA" id="ARBA00007553"/>
    </source>
</evidence>
<evidence type="ECO:0000256" key="3">
    <source>
        <dbReference type="ARBA" id="ARBA00011901"/>
    </source>
</evidence>
<dbReference type="GO" id="GO:0071555">
    <property type="term" value="P:cell wall organization"/>
    <property type="evidence" value="ECO:0007669"/>
    <property type="project" value="UniProtKB-KW"/>
</dbReference>